<dbReference type="GO" id="GO:0006235">
    <property type="term" value="P:dTTP biosynthetic process"/>
    <property type="evidence" value="ECO:0007669"/>
    <property type="project" value="TreeGrafter"/>
</dbReference>
<dbReference type="Gene3D" id="3.40.50.300">
    <property type="entry name" value="P-loop containing nucleotide triphosphate hydrolases"/>
    <property type="match status" value="1"/>
</dbReference>
<dbReference type="GO" id="GO:0006227">
    <property type="term" value="P:dUDP biosynthetic process"/>
    <property type="evidence" value="ECO:0007669"/>
    <property type="project" value="TreeGrafter"/>
</dbReference>
<dbReference type="InterPro" id="IPR027417">
    <property type="entry name" value="P-loop_NTPase"/>
</dbReference>
<comment type="similarity">
    <text evidence="1">Belongs to the thymidylate kinase family.</text>
</comment>
<evidence type="ECO:0000313" key="3">
    <source>
        <dbReference type="EMBL" id="TQL75277.1"/>
    </source>
</evidence>
<dbReference type="GO" id="GO:0005737">
    <property type="term" value="C:cytoplasm"/>
    <property type="evidence" value="ECO:0007669"/>
    <property type="project" value="TreeGrafter"/>
</dbReference>
<sequence>MAHESRQATIAVIGIDGAGKTTQATRLTQWLQELGHPASYRLAAGGRRVVSNAARHLGKADSVTLLGPKLAIRTETWLRHVNLALTYRASILIADRYDVCQFARARLVYPDLEPWVRRRLAPHPRPDLMLYLALPAEVAALRVKRRGIDDEPVHQLVALDAAYRSLPESVDYTILDANRHPDVVTSDIQEQVRSALPSLFGDKA</sequence>
<gene>
    <name evidence="3" type="ORF">FB566_0774</name>
</gene>
<keyword evidence="3" id="KW-0418">Kinase</keyword>
<dbReference type="GO" id="GO:0004798">
    <property type="term" value="F:dTMP kinase activity"/>
    <property type="evidence" value="ECO:0007669"/>
    <property type="project" value="TreeGrafter"/>
</dbReference>
<proteinExistence type="inferred from homology"/>
<dbReference type="Pfam" id="PF02223">
    <property type="entry name" value="Thymidylate_kin"/>
    <property type="match status" value="1"/>
</dbReference>
<keyword evidence="4" id="KW-1185">Reference proteome</keyword>
<dbReference type="PANTHER" id="PTHR10344">
    <property type="entry name" value="THYMIDYLATE KINASE"/>
    <property type="match status" value="1"/>
</dbReference>
<dbReference type="SUPFAM" id="SSF52540">
    <property type="entry name" value="P-loop containing nucleoside triphosphate hydrolases"/>
    <property type="match status" value="1"/>
</dbReference>
<comment type="caution">
    <text evidence="3">The sequence shown here is derived from an EMBL/GenBank/DDBJ whole genome shotgun (WGS) entry which is preliminary data.</text>
</comment>
<reference evidence="3 4" key="1">
    <citation type="submission" date="2019-06" db="EMBL/GenBank/DDBJ databases">
        <title>Sequencing the genomes of 1000 actinobacteria strains.</title>
        <authorList>
            <person name="Klenk H.-P."/>
        </authorList>
    </citation>
    <scope>NUCLEOTIDE SEQUENCE [LARGE SCALE GENOMIC DNA]</scope>
    <source>
        <strain evidence="3 4">DSM 45928</strain>
    </source>
</reference>
<organism evidence="3 4">
    <name type="scientific">Stackebrandtia endophytica</name>
    <dbReference type="NCBI Taxonomy" id="1496996"/>
    <lineage>
        <taxon>Bacteria</taxon>
        <taxon>Bacillati</taxon>
        <taxon>Actinomycetota</taxon>
        <taxon>Actinomycetes</taxon>
        <taxon>Glycomycetales</taxon>
        <taxon>Glycomycetaceae</taxon>
        <taxon>Stackebrandtia</taxon>
    </lineage>
</organism>
<dbReference type="PANTHER" id="PTHR10344:SF1">
    <property type="entry name" value="THYMIDYLATE KINASE"/>
    <property type="match status" value="1"/>
</dbReference>
<name>A0A543ARS0_9ACTN</name>
<dbReference type="AlphaFoldDB" id="A0A543ARS0"/>
<dbReference type="InParanoid" id="A0A543ARS0"/>
<dbReference type="EMBL" id="VFOW01000001">
    <property type="protein sequence ID" value="TQL75277.1"/>
    <property type="molecule type" value="Genomic_DNA"/>
</dbReference>
<dbReference type="InterPro" id="IPR039430">
    <property type="entry name" value="Thymidylate_kin-like_dom"/>
</dbReference>
<dbReference type="RefSeq" id="WP_142035012.1">
    <property type="nucleotide sequence ID" value="NZ_JBHTGS010000001.1"/>
</dbReference>
<feature type="domain" description="Thymidylate kinase-like" evidence="2">
    <location>
        <begin position="14"/>
        <end position="188"/>
    </location>
</feature>
<protein>
    <submittedName>
        <fullName evidence="3">Thymidylate kinase</fullName>
    </submittedName>
</protein>
<dbReference type="GO" id="GO:0006233">
    <property type="term" value="P:dTDP biosynthetic process"/>
    <property type="evidence" value="ECO:0007669"/>
    <property type="project" value="TreeGrafter"/>
</dbReference>
<evidence type="ECO:0000313" key="4">
    <source>
        <dbReference type="Proteomes" id="UP000317043"/>
    </source>
</evidence>
<accession>A0A543ARS0</accession>
<dbReference type="OrthoDB" id="3363468at2"/>
<dbReference type="Proteomes" id="UP000317043">
    <property type="component" value="Unassembled WGS sequence"/>
</dbReference>
<evidence type="ECO:0000256" key="1">
    <source>
        <dbReference type="ARBA" id="ARBA00009776"/>
    </source>
</evidence>
<evidence type="ECO:0000259" key="2">
    <source>
        <dbReference type="Pfam" id="PF02223"/>
    </source>
</evidence>
<keyword evidence="3" id="KW-0808">Transferase</keyword>